<keyword evidence="3 11" id="KW-0812">Transmembrane</keyword>
<keyword evidence="2 11" id="KW-0813">Transport</keyword>
<evidence type="ECO:0000256" key="2">
    <source>
        <dbReference type="ARBA" id="ARBA00022448"/>
    </source>
</evidence>
<evidence type="ECO:0000256" key="4">
    <source>
        <dbReference type="ARBA" id="ARBA00022737"/>
    </source>
</evidence>
<keyword evidence="4" id="KW-0677">Repeat</keyword>
<dbReference type="Proteomes" id="UP001549920">
    <property type="component" value="Unassembled WGS sequence"/>
</dbReference>
<dbReference type="EMBL" id="JBEUOH010000006">
    <property type="protein sequence ID" value="KAL0892896.1"/>
    <property type="molecule type" value="Genomic_DNA"/>
</dbReference>
<feature type="transmembrane region" description="Helical" evidence="11">
    <location>
        <begin position="406"/>
        <end position="428"/>
    </location>
</feature>
<dbReference type="SUPFAM" id="SSF81340">
    <property type="entry name" value="Clc chloride channel"/>
    <property type="match status" value="1"/>
</dbReference>
<keyword evidence="9 11" id="KW-0868">Chloride</keyword>
<dbReference type="Gene3D" id="3.10.580.10">
    <property type="entry name" value="CBS-domain"/>
    <property type="match status" value="1"/>
</dbReference>
<feature type="transmembrane region" description="Helical" evidence="11">
    <location>
        <begin position="121"/>
        <end position="145"/>
    </location>
</feature>
<comment type="subcellular location">
    <subcellularLocation>
        <location evidence="1 11">Membrane</location>
        <topology evidence="1 11">Multi-pass membrane protein</topology>
    </subcellularLocation>
</comment>
<evidence type="ECO:0000256" key="9">
    <source>
        <dbReference type="ARBA" id="ARBA00023214"/>
    </source>
</evidence>
<evidence type="ECO:0000256" key="12">
    <source>
        <dbReference type="SAM" id="MobiDB-lite"/>
    </source>
</evidence>
<evidence type="ECO:0000313" key="15">
    <source>
        <dbReference type="Proteomes" id="UP001549920"/>
    </source>
</evidence>
<feature type="domain" description="CBS" evidence="13">
    <location>
        <begin position="735"/>
        <end position="797"/>
    </location>
</feature>
<evidence type="ECO:0000256" key="3">
    <source>
        <dbReference type="ARBA" id="ARBA00022692"/>
    </source>
</evidence>
<dbReference type="PANTHER" id="PTHR11689:SF136">
    <property type="entry name" value="H(+)_CL(-) EXCHANGE TRANSPORTER 7"/>
    <property type="match status" value="1"/>
</dbReference>
<feature type="transmembrane region" description="Helical" evidence="11">
    <location>
        <begin position="362"/>
        <end position="386"/>
    </location>
</feature>
<dbReference type="CDD" id="cd04591">
    <property type="entry name" value="CBS_pair_voltage-gated_CLC_euk_bac"/>
    <property type="match status" value="1"/>
</dbReference>
<dbReference type="InterPro" id="IPR014743">
    <property type="entry name" value="Cl-channel_core"/>
</dbReference>
<dbReference type="CDD" id="cd03685">
    <property type="entry name" value="ClC_6_like"/>
    <property type="match status" value="1"/>
</dbReference>
<feature type="compositionally biased region" description="Low complexity" evidence="12">
    <location>
        <begin position="10"/>
        <end position="24"/>
    </location>
</feature>
<evidence type="ECO:0000256" key="11">
    <source>
        <dbReference type="RuleBase" id="RU361221"/>
    </source>
</evidence>
<evidence type="ECO:0000256" key="8">
    <source>
        <dbReference type="ARBA" id="ARBA00023136"/>
    </source>
</evidence>
<feature type="transmembrane region" description="Helical" evidence="11">
    <location>
        <begin position="318"/>
        <end position="342"/>
    </location>
</feature>
<dbReference type="InterPro" id="IPR000644">
    <property type="entry name" value="CBS_dom"/>
</dbReference>
<name>A0ABR3I9I2_LOXSC</name>
<keyword evidence="7 10" id="KW-0129">CBS domain</keyword>
<evidence type="ECO:0000256" key="6">
    <source>
        <dbReference type="ARBA" id="ARBA00023065"/>
    </source>
</evidence>
<dbReference type="Pfam" id="PF00654">
    <property type="entry name" value="Voltage_CLC"/>
    <property type="match status" value="1"/>
</dbReference>
<comment type="caution">
    <text evidence="14">The sequence shown here is derived from an EMBL/GenBank/DDBJ whole genome shotgun (WGS) entry which is preliminary data.</text>
</comment>
<evidence type="ECO:0000256" key="1">
    <source>
        <dbReference type="ARBA" id="ARBA00004141"/>
    </source>
</evidence>
<feature type="transmembrane region" description="Helical" evidence="11">
    <location>
        <begin position="480"/>
        <end position="500"/>
    </location>
</feature>
<keyword evidence="6 11" id="KW-0406">Ion transport</keyword>
<reference evidence="14 15" key="1">
    <citation type="submission" date="2024-06" db="EMBL/GenBank/DDBJ databases">
        <title>A chromosome-level genome assembly of beet webworm, Loxostege sticticalis.</title>
        <authorList>
            <person name="Zhang Y."/>
        </authorList>
    </citation>
    <scope>NUCLEOTIDE SEQUENCE [LARGE SCALE GENOMIC DNA]</scope>
    <source>
        <strain evidence="14">AQ026</strain>
        <tissue evidence="14">Whole body</tissue>
    </source>
</reference>
<sequence length="804" mass="89742">MILCNTKTMNSNSNSSFNVEGSVSETTSDTAQLVNTEEASTSNYGQLNNHGDFQDSMEDDLHGSHGIRRRNPVQKIEPGSMNILSAKYESLDYDTCENHLLLDEERKRGYPFVVWKDMARWFIILLIGVITALIAFIIDICIEEFSDIKYKELKKSVDKYALIDKLYIPYLLWVLSNICIVFIGSMLVAFVEPVAAGSGIPQVKCYLNGVMVPRVVRFKTLLVKTIGVITAVVGGLAGGKEGPMIHSGAVVAAGISQGKSTTFNKDFKIFQYFREDHEKRDFVSAGAAAGVSAAFGAPIGGVLFSLEEGTSFWNQALTWRTFFGTVVSTFTLNFALSAYHGHPGELSYPGLLNLGKMDPFPFQFYELPVFMFFGAVGGMLGALWNYINFRLSVFRIRHVSAPWLRVVEACLVAAASATCGFLMMFLLNDCRPLGEDPTKVPLQLFCADGEYNTLAAIWFQTPEASVRSFLHDPIGSYKPWSILVFVVCYFLLSAWTFGLAVSSGLFIPNLLTGAAWGRLLAIIIQLILPSNSINPAKYALIGAAAQLGGVVRMTISLTVIIIETTGQISNALPIIITLVVAKWTGDFFNEGIYDIHIQLAAVPLLPWEPPPLTHNIYASEVMSHPVFTLRTVENVGHIVELLKIVSYNGFPVVDPPLADDPEITTYKRLRGMILRSQLIVLLQNKLYNENANTAWSNFTVDMNVFRREYPRYPSIDELEIEDWEKTCTIDLRPYMNPSPYTLPHRASLPRLFRLFRALGLRHLPIVNDVNEVVGMVTRKDIARYRVWRHRGHMGMEELLLSSEI</sequence>
<evidence type="ECO:0000256" key="7">
    <source>
        <dbReference type="ARBA" id="ARBA00023122"/>
    </source>
</evidence>
<dbReference type="PRINTS" id="PR00762">
    <property type="entry name" value="CLCHANNEL"/>
</dbReference>
<feature type="region of interest" description="Disordered" evidence="12">
    <location>
        <begin position="1"/>
        <end position="24"/>
    </location>
</feature>
<comment type="similarity">
    <text evidence="11">Belongs to the chloride channel (TC 2.A.49) family.</text>
</comment>
<evidence type="ECO:0000256" key="10">
    <source>
        <dbReference type="PROSITE-ProRule" id="PRU00703"/>
    </source>
</evidence>
<dbReference type="InterPro" id="IPR001807">
    <property type="entry name" value="ClC"/>
</dbReference>
<evidence type="ECO:0000256" key="5">
    <source>
        <dbReference type="ARBA" id="ARBA00022989"/>
    </source>
</evidence>
<dbReference type="PANTHER" id="PTHR11689">
    <property type="entry name" value="CHLORIDE CHANNEL PROTEIN CLC FAMILY MEMBER"/>
    <property type="match status" value="1"/>
</dbReference>
<comment type="caution">
    <text evidence="11">Lacks conserved residue(s) required for the propagation of feature annotation.</text>
</comment>
<feature type="transmembrane region" description="Helical" evidence="11">
    <location>
        <begin position="282"/>
        <end position="306"/>
    </location>
</feature>
<evidence type="ECO:0000259" key="13">
    <source>
        <dbReference type="PROSITE" id="PS51371"/>
    </source>
</evidence>
<organism evidence="14 15">
    <name type="scientific">Loxostege sticticalis</name>
    <name type="common">Beet webworm moth</name>
    <dbReference type="NCBI Taxonomy" id="481309"/>
    <lineage>
        <taxon>Eukaryota</taxon>
        <taxon>Metazoa</taxon>
        <taxon>Ecdysozoa</taxon>
        <taxon>Arthropoda</taxon>
        <taxon>Hexapoda</taxon>
        <taxon>Insecta</taxon>
        <taxon>Pterygota</taxon>
        <taxon>Neoptera</taxon>
        <taxon>Endopterygota</taxon>
        <taxon>Lepidoptera</taxon>
        <taxon>Glossata</taxon>
        <taxon>Ditrysia</taxon>
        <taxon>Pyraloidea</taxon>
        <taxon>Crambidae</taxon>
        <taxon>Pyraustinae</taxon>
        <taxon>Loxostege</taxon>
    </lineage>
</organism>
<keyword evidence="15" id="KW-1185">Reference proteome</keyword>
<gene>
    <name evidence="14" type="ORF">ABMA27_014579</name>
</gene>
<dbReference type="SUPFAM" id="SSF54631">
    <property type="entry name" value="CBS-domain pair"/>
    <property type="match status" value="1"/>
</dbReference>
<keyword evidence="8 11" id="KW-0472">Membrane</keyword>
<dbReference type="SMART" id="SM00116">
    <property type="entry name" value="CBS"/>
    <property type="match status" value="2"/>
</dbReference>
<feature type="transmembrane region" description="Helical" evidence="11">
    <location>
        <begin position="540"/>
        <end position="562"/>
    </location>
</feature>
<dbReference type="PROSITE" id="PS51371">
    <property type="entry name" value="CBS"/>
    <property type="match status" value="1"/>
</dbReference>
<evidence type="ECO:0000313" key="14">
    <source>
        <dbReference type="EMBL" id="KAL0892896.1"/>
    </source>
</evidence>
<proteinExistence type="inferred from homology"/>
<feature type="transmembrane region" description="Helical" evidence="11">
    <location>
        <begin position="166"/>
        <end position="191"/>
    </location>
</feature>
<protein>
    <recommendedName>
        <fullName evidence="11">Chloride channel protein</fullName>
    </recommendedName>
</protein>
<dbReference type="Pfam" id="PF00571">
    <property type="entry name" value="CBS"/>
    <property type="match status" value="1"/>
</dbReference>
<dbReference type="InterPro" id="IPR046342">
    <property type="entry name" value="CBS_dom_sf"/>
</dbReference>
<dbReference type="Gene3D" id="1.10.3080.10">
    <property type="entry name" value="Clc chloride channel"/>
    <property type="match status" value="1"/>
</dbReference>
<dbReference type="InterPro" id="IPR051280">
    <property type="entry name" value="Cl-channel/antiporter"/>
</dbReference>
<keyword evidence="5 11" id="KW-1133">Transmembrane helix</keyword>
<accession>A0ABR3I9I2</accession>
<feature type="transmembrane region" description="Helical" evidence="11">
    <location>
        <begin position="506"/>
        <end position="528"/>
    </location>
</feature>